<proteinExistence type="predicted"/>
<evidence type="ECO:0000313" key="1">
    <source>
        <dbReference type="EMBL" id="CAB3729900.1"/>
    </source>
</evidence>
<accession>A0A6J5CAM1</accession>
<name>A0A6J5CAM1_9BURK</name>
<protein>
    <submittedName>
        <fullName evidence="1">Uncharacterized protein</fullName>
    </submittedName>
</protein>
<reference evidence="1 2" key="1">
    <citation type="submission" date="2020-04" db="EMBL/GenBank/DDBJ databases">
        <authorList>
            <person name="De Canck E."/>
        </authorList>
    </citation>
    <scope>NUCLEOTIDE SEQUENCE [LARGE SCALE GENOMIC DNA]</scope>
    <source>
        <strain evidence="1 2">LMG 22037</strain>
    </source>
</reference>
<evidence type="ECO:0000313" key="2">
    <source>
        <dbReference type="Proteomes" id="UP000494249"/>
    </source>
</evidence>
<gene>
    <name evidence="1" type="ORF">LMG22037_05486</name>
</gene>
<dbReference type="AlphaFoldDB" id="A0A6J5CAM1"/>
<dbReference type="Proteomes" id="UP000494249">
    <property type="component" value="Unassembled WGS sequence"/>
</dbReference>
<dbReference type="RefSeq" id="WP_035483241.1">
    <property type="nucleotide sequence ID" value="NZ_CADFGL010000037.1"/>
</dbReference>
<organism evidence="1 2">
    <name type="scientific">Paraburkholderia phenoliruptrix</name>
    <dbReference type="NCBI Taxonomy" id="252970"/>
    <lineage>
        <taxon>Bacteria</taxon>
        <taxon>Pseudomonadati</taxon>
        <taxon>Pseudomonadota</taxon>
        <taxon>Betaproteobacteria</taxon>
        <taxon>Burkholderiales</taxon>
        <taxon>Burkholderiaceae</taxon>
        <taxon>Paraburkholderia</taxon>
    </lineage>
</organism>
<sequence length="121" mass="13761">MSDYYVISLKHTRRTDRYVTLWKPNDRGYCFRTPNAGRYPEETVRAHLGYYNSGCSIAVPCDVIDSRTVMTTPRDQFDGPDGPAFLNTAANWKLLLANVIEPPAYPPKPQYKGAPKQEEFA</sequence>
<dbReference type="EMBL" id="CADIKB010000040">
    <property type="protein sequence ID" value="CAB3729900.1"/>
    <property type="molecule type" value="Genomic_DNA"/>
</dbReference>